<dbReference type="SUPFAM" id="SSF56112">
    <property type="entry name" value="Protein kinase-like (PK-like)"/>
    <property type="match status" value="1"/>
</dbReference>
<proteinExistence type="predicted"/>
<dbReference type="InterPro" id="IPR002575">
    <property type="entry name" value="Aminoglycoside_PTrfase"/>
</dbReference>
<evidence type="ECO:0000313" key="2">
    <source>
        <dbReference type="EMBL" id="MYC96048.1"/>
    </source>
</evidence>
<gene>
    <name evidence="2" type="ORF">F4X14_13890</name>
</gene>
<dbReference type="Pfam" id="PF01636">
    <property type="entry name" value="APH"/>
    <property type="match status" value="1"/>
</dbReference>
<feature type="domain" description="Aminoglycoside phosphotransferase" evidence="1">
    <location>
        <begin position="27"/>
        <end position="255"/>
    </location>
</feature>
<organism evidence="2">
    <name type="scientific">Caldilineaceae bacterium SB0661_bin_32</name>
    <dbReference type="NCBI Taxonomy" id="2605255"/>
    <lineage>
        <taxon>Bacteria</taxon>
        <taxon>Bacillati</taxon>
        <taxon>Chloroflexota</taxon>
        <taxon>Caldilineae</taxon>
        <taxon>Caldilineales</taxon>
        <taxon>Caldilineaceae</taxon>
    </lineage>
</organism>
<dbReference type="GO" id="GO:0016740">
    <property type="term" value="F:transferase activity"/>
    <property type="evidence" value="ECO:0007669"/>
    <property type="project" value="UniProtKB-KW"/>
</dbReference>
<keyword evidence="2" id="KW-0808">Transferase</keyword>
<dbReference type="Gene3D" id="3.90.1200.10">
    <property type="match status" value="1"/>
</dbReference>
<protein>
    <submittedName>
        <fullName evidence="2">Aminoglycoside phosphotransferase family protein</fullName>
    </submittedName>
</protein>
<accession>A0A6B1D8P9</accession>
<reference evidence="2" key="1">
    <citation type="submission" date="2019-09" db="EMBL/GenBank/DDBJ databases">
        <title>Characterisation of the sponge microbiome using genome-centric metagenomics.</title>
        <authorList>
            <person name="Engelberts J.P."/>
            <person name="Robbins S.J."/>
            <person name="De Goeij J.M."/>
            <person name="Aranda M."/>
            <person name="Bell S.C."/>
            <person name="Webster N.S."/>
        </authorList>
    </citation>
    <scope>NUCLEOTIDE SEQUENCE</scope>
    <source>
        <strain evidence="2">SB0661_bin_32</strain>
    </source>
</reference>
<dbReference type="EMBL" id="VXMH01000071">
    <property type="protein sequence ID" value="MYC96048.1"/>
    <property type="molecule type" value="Genomic_DNA"/>
</dbReference>
<evidence type="ECO:0000259" key="1">
    <source>
        <dbReference type="Pfam" id="PF01636"/>
    </source>
</evidence>
<comment type="caution">
    <text evidence="2">The sequence shown here is derived from an EMBL/GenBank/DDBJ whole genome shotgun (WGS) entry which is preliminary data.</text>
</comment>
<name>A0A6B1D8P9_9CHLR</name>
<dbReference type="AlphaFoldDB" id="A0A6B1D8P9"/>
<dbReference type="InterPro" id="IPR011009">
    <property type="entry name" value="Kinase-like_dom_sf"/>
</dbReference>
<sequence>MNAWTQAVQGYLTGAASSNFRNQEVTVKSHWQGRDNLLWRVHCGNGADAVFKMFTDAGQARCRRQFSGQEQFAGAGLAPEPLWYDRYPPGLPRQILVYRWADGESLTLADPRHRIAHADAVARVHCADGGDVQRFSPHPFNLLTFWQIWQAGEAPLREWVSAAPAPLLSEYLSTLWAAAHRLMETALPLFGETAPSPIHGDLTADNALFHKGQAVLVDWEFFGLGDPAQEIARFLFYGGDEWSEEGRVGWREHYSYSNSDPSLPDRADIYLQLFNFQAVTYLLDGIRQRAVPPVSDTGPDEESTRYLSFLKSAITVALHRSVTSSGLSPLGKGDSDLLAGEIEFLTSSRLQAG</sequence>